<evidence type="ECO:0000256" key="2">
    <source>
        <dbReference type="SAM" id="Phobius"/>
    </source>
</evidence>
<accession>A0AAX3BES6</accession>
<keyword evidence="2" id="KW-0472">Membrane</keyword>
<dbReference type="RefSeq" id="WP_271435985.1">
    <property type="nucleotide sequence ID" value="NZ_CP073355.1"/>
</dbReference>
<feature type="transmembrane region" description="Helical" evidence="2">
    <location>
        <begin position="62"/>
        <end position="84"/>
    </location>
</feature>
<dbReference type="Pfam" id="PF10066">
    <property type="entry name" value="DUF2304"/>
    <property type="match status" value="1"/>
</dbReference>
<feature type="coiled-coil region" evidence="1">
    <location>
        <begin position="95"/>
        <end position="122"/>
    </location>
</feature>
<evidence type="ECO:0000256" key="1">
    <source>
        <dbReference type="SAM" id="Coils"/>
    </source>
</evidence>
<proteinExistence type="predicted"/>
<name>A0AAX3BES6_9SPIR</name>
<protein>
    <submittedName>
        <fullName evidence="3">DUF2304 domain-containing protein</fullName>
    </submittedName>
</protein>
<reference evidence="3" key="2">
    <citation type="submission" date="2022-06" db="EMBL/GenBank/DDBJ databases">
        <title>Thermospira aquatica gen. nov., sp. nov.</title>
        <authorList>
            <person name="Ben Ali Gam Z."/>
            <person name="Labat M."/>
        </authorList>
    </citation>
    <scope>NUCLEOTIDE SEQUENCE</scope>
    <source>
        <strain evidence="3">F1F22</strain>
    </source>
</reference>
<dbReference type="Proteomes" id="UP001056539">
    <property type="component" value="Chromosome"/>
</dbReference>
<dbReference type="InterPro" id="IPR019277">
    <property type="entry name" value="DUF2304"/>
</dbReference>
<evidence type="ECO:0000313" key="3">
    <source>
        <dbReference type="EMBL" id="URA10858.1"/>
    </source>
</evidence>
<sequence>MTRVQLVAIAGSLLYLFVIFPLVFKKKIREEYALLWLFFGFVLLILSLWREALHFLSSLVGIYYPPTFLLLVLIGAIVLILVQYSVVISKLTSRIIELTQELGLTKMELEKLRKEHKQETKK</sequence>
<keyword evidence="1" id="KW-0175">Coiled coil</keyword>
<gene>
    <name evidence="3" type="ORF">KDW03_03365</name>
</gene>
<feature type="transmembrane region" description="Helical" evidence="2">
    <location>
        <begin position="31"/>
        <end position="50"/>
    </location>
</feature>
<dbReference type="AlphaFoldDB" id="A0AAX3BES6"/>
<keyword evidence="2" id="KW-0812">Transmembrane</keyword>
<evidence type="ECO:0000313" key="4">
    <source>
        <dbReference type="Proteomes" id="UP001056539"/>
    </source>
</evidence>
<dbReference type="KEGG" id="taqu:KDW03_03365"/>
<organism evidence="3 4">
    <name type="scientific">Thermospira aquatica</name>
    <dbReference type="NCBI Taxonomy" id="2828656"/>
    <lineage>
        <taxon>Bacteria</taxon>
        <taxon>Pseudomonadati</taxon>
        <taxon>Spirochaetota</taxon>
        <taxon>Spirochaetia</taxon>
        <taxon>Brevinematales</taxon>
        <taxon>Thermospiraceae</taxon>
        <taxon>Thermospira</taxon>
    </lineage>
</organism>
<reference evidence="3" key="1">
    <citation type="submission" date="2021-04" db="EMBL/GenBank/DDBJ databases">
        <authorList>
            <person name="Postec A."/>
        </authorList>
    </citation>
    <scope>NUCLEOTIDE SEQUENCE</scope>
    <source>
        <strain evidence="3">F1F22</strain>
    </source>
</reference>
<keyword evidence="4" id="KW-1185">Reference proteome</keyword>
<feature type="transmembrane region" description="Helical" evidence="2">
    <location>
        <begin position="6"/>
        <end position="24"/>
    </location>
</feature>
<dbReference type="EMBL" id="CP073355">
    <property type="protein sequence ID" value="URA10858.1"/>
    <property type="molecule type" value="Genomic_DNA"/>
</dbReference>
<keyword evidence="2" id="KW-1133">Transmembrane helix</keyword>